<sequence>MQTLRCLTGIWLLLLLAACVLGGAVPGQVPEDDDEDMHPHLEDIARTAPEPRIKAEKTHEYWHSASKQHILDKLSYERNTQRAKNIILFLGDGMGLATLAAARSYMGGEELKLAFEEFPYTGLSKTYCVDKIVPDSASTSTSYLCGVKANYGTIGVNAHIKRGDCVAMANQTNHVFSVAKWAMDAGKAAGLVTTTRVTHASPSGVYAHTADREWENNALLEEACGEQAKGLDDIAVQLIHGEVGSKLKVMLGGGRRNFMDPQFYDKGRRTDGRNLVEEFEAMSERNTYVKNRKKLLKVSANETDRLLGLFTKSHMHYHLEQLADPENNEPTLEEMTEKAIEMLETEENGYFLFVEGGKIDISHHDTMARIALDETAELSKAVARARKMTSEKDTLIVVTSDHSHTFSLGGYQKRGSDIFGKAKSKGTDGKPYLALSYANGKSFETYYNTQTHERVDPMTLFAEDPDPAQLFPATAPLESETHGGEDVGVFASGPWAHLFTGVYEQNTIPHMLAYAACVGDGQKACD</sequence>
<evidence type="ECO:0000256" key="5">
    <source>
        <dbReference type="ARBA" id="ARBA00022622"/>
    </source>
</evidence>
<dbReference type="InterPro" id="IPR017850">
    <property type="entry name" value="Alkaline_phosphatase_core_sf"/>
</dbReference>
<feature type="binding site" evidence="14">
    <location>
        <position position="402"/>
    </location>
    <ligand>
        <name>Zn(2+)</name>
        <dbReference type="ChEBI" id="CHEBI:29105"/>
        <label>2</label>
    </ligand>
</feature>
<protein>
    <recommendedName>
        <fullName evidence="3">alkaline phosphatase</fullName>
        <ecNumber evidence="3">3.1.3.1</ecNumber>
    </recommendedName>
</protein>
<evidence type="ECO:0000256" key="13">
    <source>
        <dbReference type="PIRSR" id="PIRSR601952-1"/>
    </source>
</evidence>
<feature type="binding site" evidence="14">
    <location>
        <position position="355"/>
    </location>
    <ligand>
        <name>Mg(2+)</name>
        <dbReference type="ChEBI" id="CHEBI:18420"/>
    </ligand>
</feature>
<evidence type="ECO:0000256" key="10">
    <source>
        <dbReference type="ARBA" id="ARBA00023136"/>
    </source>
</evidence>
<gene>
    <name evidence="17" type="primary">Dvir\GJ13410</name>
    <name evidence="17" type="ORF">Dvir_GJ13410</name>
</gene>
<keyword evidence="16" id="KW-0732">Signal</keyword>
<dbReference type="EMBL" id="CH940647">
    <property type="protein sequence ID" value="EDW69733.1"/>
    <property type="molecule type" value="Genomic_DNA"/>
</dbReference>
<dbReference type="Pfam" id="PF00245">
    <property type="entry name" value="Alk_phosphatase"/>
    <property type="match status" value="1"/>
</dbReference>
<dbReference type="AlphaFoldDB" id="B4LBE5"/>
<feature type="binding site" evidence="14">
    <location>
        <position position="482"/>
    </location>
    <ligand>
        <name>Zn(2+)</name>
        <dbReference type="ChEBI" id="CHEBI:29105"/>
        <label>2</label>
    </ligand>
</feature>
<dbReference type="Gene3D" id="3.40.720.10">
    <property type="entry name" value="Alkaline Phosphatase, subunit A"/>
    <property type="match status" value="1"/>
</dbReference>
<evidence type="ECO:0000256" key="16">
    <source>
        <dbReference type="SAM" id="SignalP"/>
    </source>
</evidence>
<keyword evidence="6 14" id="KW-0479">Metal-binding</keyword>
<dbReference type="SMART" id="SM00098">
    <property type="entry name" value="alkPPc"/>
    <property type="match status" value="1"/>
</dbReference>
<dbReference type="CDD" id="cd16012">
    <property type="entry name" value="ALP"/>
    <property type="match status" value="1"/>
</dbReference>
<evidence type="ECO:0000256" key="12">
    <source>
        <dbReference type="ARBA" id="ARBA00023288"/>
    </source>
</evidence>
<dbReference type="SMR" id="B4LBE5"/>
<evidence type="ECO:0000256" key="3">
    <source>
        <dbReference type="ARBA" id="ARBA00012647"/>
    </source>
</evidence>
<evidence type="ECO:0000256" key="15">
    <source>
        <dbReference type="RuleBase" id="RU003946"/>
    </source>
</evidence>
<keyword evidence="7 17" id="KW-0378">Hydrolase</keyword>
<feature type="active site" description="Phosphoserine intermediate" evidence="13">
    <location>
        <position position="136"/>
    </location>
</feature>
<dbReference type="PhylomeDB" id="B4LBE5"/>
<feature type="binding site" evidence="14">
    <location>
        <position position="360"/>
    </location>
    <ligand>
        <name>Zn(2+)</name>
        <dbReference type="ChEBI" id="CHEBI:29105"/>
        <label>2</label>
    </ligand>
</feature>
<evidence type="ECO:0000256" key="7">
    <source>
        <dbReference type="ARBA" id="ARBA00022801"/>
    </source>
</evidence>
<evidence type="ECO:0000256" key="4">
    <source>
        <dbReference type="ARBA" id="ARBA00022475"/>
    </source>
</evidence>
<evidence type="ECO:0000256" key="1">
    <source>
        <dbReference type="ARBA" id="ARBA00004609"/>
    </source>
</evidence>
<dbReference type="FunCoup" id="B4LBE5">
    <property type="interactions" value="147"/>
</dbReference>
<dbReference type="PANTHER" id="PTHR11596:SF85">
    <property type="entry name" value="ALKALINE PHOSPHATASE-RELATED"/>
    <property type="match status" value="1"/>
</dbReference>
<keyword evidence="5" id="KW-0336">GPI-anchor</keyword>
<dbReference type="KEGG" id="dvi:6623824"/>
<comment type="similarity">
    <text evidence="2 15">Belongs to the alkaline phosphatase family.</text>
</comment>
<comment type="cofactor">
    <cofactor evidence="14">
        <name>Zn(2+)</name>
        <dbReference type="ChEBI" id="CHEBI:29105"/>
    </cofactor>
    <text evidence="14">Binds 2 Zn(2+) ions.</text>
</comment>
<feature type="binding site" evidence="14">
    <location>
        <position position="401"/>
    </location>
    <ligand>
        <name>Zn(2+)</name>
        <dbReference type="ChEBI" id="CHEBI:29105"/>
        <label>2</label>
    </ligand>
</feature>
<keyword evidence="10" id="KW-0472">Membrane</keyword>
<dbReference type="GO" id="GO:0005886">
    <property type="term" value="C:plasma membrane"/>
    <property type="evidence" value="ECO:0007669"/>
    <property type="project" value="UniProtKB-SubCell"/>
</dbReference>
<dbReference type="GO" id="GO:0004035">
    <property type="term" value="F:alkaline phosphatase activity"/>
    <property type="evidence" value="ECO:0007669"/>
    <property type="project" value="UniProtKB-EC"/>
</dbReference>
<feature type="chain" id="PRO_5002815639" description="alkaline phosphatase" evidence="16">
    <location>
        <begin position="23"/>
        <end position="526"/>
    </location>
</feature>
<name>B4LBE5_DROVI</name>
<keyword evidence="8 14" id="KW-0862">Zinc</keyword>
<feature type="binding site" evidence="14">
    <location>
        <position position="201"/>
    </location>
    <ligand>
        <name>Mg(2+)</name>
        <dbReference type="ChEBI" id="CHEBI:18420"/>
    </ligand>
</feature>
<dbReference type="InParanoid" id="B4LBE5"/>
<dbReference type="PRINTS" id="PR00113">
    <property type="entry name" value="ALKPHPHTASE"/>
</dbReference>
<dbReference type="GO" id="GO:0098552">
    <property type="term" value="C:side of membrane"/>
    <property type="evidence" value="ECO:0007669"/>
    <property type="project" value="UniProtKB-KW"/>
</dbReference>
<feature type="binding site" evidence="14">
    <location>
        <position position="364"/>
    </location>
    <ligand>
        <name>Zn(2+)</name>
        <dbReference type="ChEBI" id="CHEBI:29105"/>
        <label>2</label>
    </ligand>
</feature>
<dbReference type="PANTHER" id="PTHR11596">
    <property type="entry name" value="ALKALINE PHOSPHATASE"/>
    <property type="match status" value="1"/>
</dbReference>
<comment type="cofactor">
    <cofactor evidence="14">
        <name>Mg(2+)</name>
        <dbReference type="ChEBI" id="CHEBI:18420"/>
    </cofactor>
    <text evidence="14">Binds 1 Mg(2+) ion.</text>
</comment>
<dbReference type="SUPFAM" id="SSF53649">
    <property type="entry name" value="Alkaline phosphatase-like"/>
    <property type="match status" value="1"/>
</dbReference>
<feature type="binding site" evidence="14">
    <location>
        <position position="92"/>
    </location>
    <ligand>
        <name>Zn(2+)</name>
        <dbReference type="ChEBI" id="CHEBI:29105"/>
        <label>2</label>
    </ligand>
</feature>
<evidence type="ECO:0000256" key="8">
    <source>
        <dbReference type="ARBA" id="ARBA00022833"/>
    </source>
</evidence>
<evidence type="ECO:0000313" key="17">
    <source>
        <dbReference type="EMBL" id="EDW69733.1"/>
    </source>
</evidence>
<dbReference type="PROSITE" id="PS51257">
    <property type="entry name" value="PROKAR_LIPOPROTEIN"/>
    <property type="match status" value="1"/>
</dbReference>
<keyword evidence="12" id="KW-0449">Lipoprotein</keyword>
<reference evidence="17 18" key="1">
    <citation type="journal article" date="2007" name="Nature">
        <title>Evolution of genes and genomes on the Drosophila phylogeny.</title>
        <authorList>
            <consortium name="Drosophila 12 Genomes Consortium"/>
            <person name="Clark A.G."/>
            <person name="Eisen M.B."/>
            <person name="Smith D.R."/>
            <person name="Bergman C.M."/>
            <person name="Oliver B."/>
            <person name="Markow T.A."/>
            <person name="Kaufman T.C."/>
            <person name="Kellis M."/>
            <person name="Gelbart W."/>
            <person name="Iyer V.N."/>
            <person name="Pollard D.A."/>
            <person name="Sackton T.B."/>
            <person name="Larracuente A.M."/>
            <person name="Singh N.D."/>
            <person name="Abad J.P."/>
            <person name="Abt D.N."/>
            <person name="Adryan B."/>
            <person name="Aguade M."/>
            <person name="Akashi H."/>
            <person name="Anderson W.W."/>
            <person name="Aquadro C.F."/>
            <person name="Ardell D.H."/>
            <person name="Arguello R."/>
            <person name="Artieri C.G."/>
            <person name="Barbash D.A."/>
            <person name="Barker D."/>
            <person name="Barsanti P."/>
            <person name="Batterham P."/>
            <person name="Batzoglou S."/>
            <person name="Begun D."/>
            <person name="Bhutkar A."/>
            <person name="Blanco E."/>
            <person name="Bosak S.A."/>
            <person name="Bradley R.K."/>
            <person name="Brand A.D."/>
            <person name="Brent M.R."/>
            <person name="Brooks A.N."/>
            <person name="Brown R.H."/>
            <person name="Butlin R.K."/>
            <person name="Caggese C."/>
            <person name="Calvi B.R."/>
            <person name="Bernardo de Carvalho A."/>
            <person name="Caspi A."/>
            <person name="Castrezana S."/>
            <person name="Celniker S.E."/>
            <person name="Chang J.L."/>
            <person name="Chapple C."/>
            <person name="Chatterji S."/>
            <person name="Chinwalla A."/>
            <person name="Civetta A."/>
            <person name="Clifton S.W."/>
            <person name="Comeron J.M."/>
            <person name="Costello J.C."/>
            <person name="Coyne J.A."/>
            <person name="Daub J."/>
            <person name="David R.G."/>
            <person name="Delcher A.L."/>
            <person name="Delehaunty K."/>
            <person name="Do C.B."/>
            <person name="Ebling H."/>
            <person name="Edwards K."/>
            <person name="Eickbush T."/>
            <person name="Evans J.D."/>
            <person name="Filipski A."/>
            <person name="Findeiss S."/>
            <person name="Freyhult E."/>
            <person name="Fulton L."/>
            <person name="Fulton R."/>
            <person name="Garcia A.C."/>
            <person name="Gardiner A."/>
            <person name="Garfield D.A."/>
            <person name="Garvin B.E."/>
            <person name="Gibson G."/>
            <person name="Gilbert D."/>
            <person name="Gnerre S."/>
            <person name="Godfrey J."/>
            <person name="Good R."/>
            <person name="Gotea V."/>
            <person name="Gravely B."/>
            <person name="Greenberg A.J."/>
            <person name="Griffiths-Jones S."/>
            <person name="Gross S."/>
            <person name="Guigo R."/>
            <person name="Gustafson E.A."/>
            <person name="Haerty W."/>
            <person name="Hahn M.W."/>
            <person name="Halligan D.L."/>
            <person name="Halpern A.L."/>
            <person name="Halter G.M."/>
            <person name="Han M.V."/>
            <person name="Heger A."/>
            <person name="Hillier L."/>
            <person name="Hinrichs A.S."/>
            <person name="Holmes I."/>
            <person name="Hoskins R.A."/>
            <person name="Hubisz M.J."/>
            <person name="Hultmark D."/>
            <person name="Huntley M.A."/>
            <person name="Jaffe D.B."/>
            <person name="Jagadeeshan S."/>
            <person name="Jeck W.R."/>
            <person name="Johnson J."/>
            <person name="Jones C.D."/>
            <person name="Jordan W.C."/>
            <person name="Karpen G.H."/>
            <person name="Kataoka E."/>
            <person name="Keightley P.D."/>
            <person name="Kheradpour P."/>
            <person name="Kirkness E.F."/>
            <person name="Koerich L.B."/>
            <person name="Kristiansen K."/>
            <person name="Kudrna D."/>
            <person name="Kulathinal R.J."/>
            <person name="Kumar S."/>
            <person name="Kwok R."/>
            <person name="Lander E."/>
            <person name="Langley C.H."/>
            <person name="Lapoint R."/>
            <person name="Lazzaro B.P."/>
            <person name="Lee S.J."/>
            <person name="Levesque L."/>
            <person name="Li R."/>
            <person name="Lin C.F."/>
            <person name="Lin M.F."/>
            <person name="Lindblad-Toh K."/>
            <person name="Llopart A."/>
            <person name="Long M."/>
            <person name="Low L."/>
            <person name="Lozovsky E."/>
            <person name="Lu J."/>
            <person name="Luo M."/>
            <person name="Machado C.A."/>
            <person name="Makalowski W."/>
            <person name="Marzo M."/>
            <person name="Matsuda M."/>
            <person name="Matzkin L."/>
            <person name="McAllister B."/>
            <person name="McBride C.S."/>
            <person name="McKernan B."/>
            <person name="McKernan K."/>
            <person name="Mendez-Lago M."/>
            <person name="Minx P."/>
            <person name="Mollenhauer M.U."/>
            <person name="Montooth K."/>
            <person name="Mount S.M."/>
            <person name="Mu X."/>
            <person name="Myers E."/>
            <person name="Negre B."/>
            <person name="Newfeld S."/>
            <person name="Nielsen R."/>
            <person name="Noor M.A."/>
            <person name="O'Grady P."/>
            <person name="Pachter L."/>
            <person name="Papaceit M."/>
            <person name="Parisi M.J."/>
            <person name="Parisi M."/>
            <person name="Parts L."/>
            <person name="Pedersen J.S."/>
            <person name="Pesole G."/>
            <person name="Phillippy A.M."/>
            <person name="Ponting C.P."/>
            <person name="Pop M."/>
            <person name="Porcelli D."/>
            <person name="Powell J.R."/>
            <person name="Prohaska S."/>
            <person name="Pruitt K."/>
            <person name="Puig M."/>
            <person name="Quesneville H."/>
            <person name="Ram K.R."/>
            <person name="Rand D."/>
            <person name="Rasmussen M.D."/>
            <person name="Reed L.K."/>
            <person name="Reenan R."/>
            <person name="Reily A."/>
            <person name="Remington K.A."/>
            <person name="Rieger T.T."/>
            <person name="Ritchie M.G."/>
            <person name="Robin C."/>
            <person name="Rogers Y.H."/>
            <person name="Rohde C."/>
            <person name="Rozas J."/>
            <person name="Rubenfield M.J."/>
            <person name="Ruiz A."/>
            <person name="Russo S."/>
            <person name="Salzberg S.L."/>
            <person name="Sanchez-Gracia A."/>
            <person name="Saranga D.J."/>
            <person name="Sato H."/>
            <person name="Schaeffer S.W."/>
            <person name="Schatz M.C."/>
            <person name="Schlenke T."/>
            <person name="Schwartz R."/>
            <person name="Segarra C."/>
            <person name="Singh R.S."/>
            <person name="Sirot L."/>
            <person name="Sirota M."/>
            <person name="Sisneros N.B."/>
            <person name="Smith C.D."/>
            <person name="Smith T.F."/>
            <person name="Spieth J."/>
            <person name="Stage D.E."/>
            <person name="Stark A."/>
            <person name="Stephan W."/>
            <person name="Strausberg R.L."/>
            <person name="Strempel S."/>
            <person name="Sturgill D."/>
            <person name="Sutton G."/>
            <person name="Sutton G.G."/>
            <person name="Tao W."/>
            <person name="Teichmann S."/>
            <person name="Tobari Y.N."/>
            <person name="Tomimura Y."/>
            <person name="Tsolas J.M."/>
            <person name="Valente V.L."/>
            <person name="Venter E."/>
            <person name="Venter J.C."/>
            <person name="Vicario S."/>
            <person name="Vieira F.G."/>
            <person name="Vilella A.J."/>
            <person name="Villasante A."/>
            <person name="Walenz B."/>
            <person name="Wang J."/>
            <person name="Wasserman M."/>
            <person name="Watts T."/>
            <person name="Wilson D."/>
            <person name="Wilson R.K."/>
            <person name="Wing R.A."/>
            <person name="Wolfner M.F."/>
            <person name="Wong A."/>
            <person name="Wong G.K."/>
            <person name="Wu C.I."/>
            <person name="Wu G."/>
            <person name="Yamamoto D."/>
            <person name="Yang H.P."/>
            <person name="Yang S.P."/>
            <person name="Yorke J.A."/>
            <person name="Yoshida K."/>
            <person name="Zdobnov E."/>
            <person name="Zhang P."/>
            <person name="Zhang Y."/>
            <person name="Zimin A.V."/>
            <person name="Baldwin J."/>
            <person name="Abdouelleil A."/>
            <person name="Abdulkadir J."/>
            <person name="Abebe A."/>
            <person name="Abera B."/>
            <person name="Abreu J."/>
            <person name="Acer S.C."/>
            <person name="Aftuck L."/>
            <person name="Alexander A."/>
            <person name="An P."/>
            <person name="Anderson E."/>
            <person name="Anderson S."/>
            <person name="Arachi H."/>
            <person name="Azer M."/>
            <person name="Bachantsang P."/>
            <person name="Barry A."/>
            <person name="Bayul T."/>
            <person name="Berlin A."/>
            <person name="Bessette D."/>
            <person name="Bloom T."/>
            <person name="Blye J."/>
            <person name="Boguslavskiy L."/>
            <person name="Bonnet C."/>
            <person name="Boukhgalter B."/>
            <person name="Bourzgui I."/>
            <person name="Brown A."/>
            <person name="Cahill P."/>
            <person name="Channer S."/>
            <person name="Cheshatsang Y."/>
            <person name="Chuda L."/>
            <person name="Citroen M."/>
            <person name="Collymore A."/>
            <person name="Cooke P."/>
            <person name="Costello M."/>
            <person name="D'Aco K."/>
            <person name="Daza R."/>
            <person name="De Haan G."/>
            <person name="DeGray S."/>
            <person name="DeMaso C."/>
            <person name="Dhargay N."/>
            <person name="Dooley K."/>
            <person name="Dooley E."/>
            <person name="Doricent M."/>
            <person name="Dorje P."/>
            <person name="Dorjee K."/>
            <person name="Dupes A."/>
            <person name="Elong R."/>
            <person name="Falk J."/>
            <person name="Farina A."/>
            <person name="Faro S."/>
            <person name="Ferguson D."/>
            <person name="Fisher S."/>
            <person name="Foley C.D."/>
            <person name="Franke A."/>
            <person name="Friedrich D."/>
            <person name="Gadbois L."/>
            <person name="Gearin G."/>
            <person name="Gearin C.R."/>
            <person name="Giannoukos G."/>
            <person name="Goode T."/>
            <person name="Graham J."/>
            <person name="Grandbois E."/>
            <person name="Grewal S."/>
            <person name="Gyaltsen K."/>
            <person name="Hafez N."/>
            <person name="Hagos B."/>
            <person name="Hall J."/>
            <person name="Henson C."/>
            <person name="Hollinger A."/>
            <person name="Honan T."/>
            <person name="Huard M.D."/>
            <person name="Hughes L."/>
            <person name="Hurhula B."/>
            <person name="Husby M.E."/>
            <person name="Kamat A."/>
            <person name="Kanga B."/>
            <person name="Kashin S."/>
            <person name="Khazanovich D."/>
            <person name="Kisner P."/>
            <person name="Lance K."/>
            <person name="Lara M."/>
            <person name="Lee W."/>
            <person name="Lennon N."/>
            <person name="Letendre F."/>
            <person name="LeVine R."/>
            <person name="Lipovsky A."/>
            <person name="Liu X."/>
            <person name="Liu J."/>
            <person name="Liu S."/>
            <person name="Lokyitsang T."/>
            <person name="Lokyitsang Y."/>
            <person name="Lubonja R."/>
            <person name="Lui A."/>
            <person name="MacDonald P."/>
            <person name="Magnisalis V."/>
            <person name="Maru K."/>
            <person name="Matthews C."/>
            <person name="McCusker W."/>
            <person name="McDonough S."/>
            <person name="Mehta T."/>
            <person name="Meldrim J."/>
            <person name="Meneus L."/>
            <person name="Mihai O."/>
            <person name="Mihalev A."/>
            <person name="Mihova T."/>
            <person name="Mittelman R."/>
            <person name="Mlenga V."/>
            <person name="Montmayeur A."/>
            <person name="Mulrain L."/>
            <person name="Navidi A."/>
            <person name="Naylor J."/>
            <person name="Negash T."/>
            <person name="Nguyen T."/>
            <person name="Nguyen N."/>
            <person name="Nicol R."/>
            <person name="Norbu C."/>
            <person name="Norbu N."/>
            <person name="Novod N."/>
            <person name="O'Neill B."/>
            <person name="Osman S."/>
            <person name="Markiewicz E."/>
            <person name="Oyono O.L."/>
            <person name="Patti C."/>
            <person name="Phunkhang P."/>
            <person name="Pierre F."/>
            <person name="Priest M."/>
            <person name="Raghuraman S."/>
            <person name="Rege F."/>
            <person name="Reyes R."/>
            <person name="Rise C."/>
            <person name="Rogov P."/>
            <person name="Ross K."/>
            <person name="Ryan E."/>
            <person name="Settipalli S."/>
            <person name="Shea T."/>
            <person name="Sherpa N."/>
            <person name="Shi L."/>
            <person name="Shih D."/>
            <person name="Sparrow T."/>
            <person name="Spaulding J."/>
            <person name="Stalker J."/>
            <person name="Stange-Thomann N."/>
            <person name="Stavropoulos S."/>
            <person name="Stone C."/>
            <person name="Strader C."/>
            <person name="Tesfaye S."/>
            <person name="Thomson T."/>
            <person name="Thoulutsang Y."/>
            <person name="Thoulutsang D."/>
            <person name="Topham K."/>
            <person name="Topping I."/>
            <person name="Tsamla T."/>
            <person name="Vassiliev H."/>
            <person name="Vo A."/>
            <person name="Wangchuk T."/>
            <person name="Wangdi T."/>
            <person name="Weiand M."/>
            <person name="Wilkinson J."/>
            <person name="Wilson A."/>
            <person name="Yadav S."/>
            <person name="Young G."/>
            <person name="Yu Q."/>
            <person name="Zembek L."/>
            <person name="Zhong D."/>
            <person name="Zimmer A."/>
            <person name="Zwirko Z."/>
            <person name="Jaffe D.B."/>
            <person name="Alvarez P."/>
            <person name="Brockman W."/>
            <person name="Butler J."/>
            <person name="Chin C."/>
            <person name="Gnerre S."/>
            <person name="Grabherr M."/>
            <person name="Kleber M."/>
            <person name="Mauceli E."/>
            <person name="MacCallum I."/>
        </authorList>
    </citation>
    <scope>NUCLEOTIDE SEQUENCE [LARGE SCALE GENOMIC DNA]</scope>
    <source>
        <strain evidence="18">Tucson 15010-1051.87</strain>
    </source>
</reference>
<keyword evidence="9 14" id="KW-0460">Magnesium</keyword>
<dbReference type="FunFam" id="3.40.720.10:FF:000008">
    <property type="entry name" value="Alkaline phosphatase"/>
    <property type="match status" value="1"/>
</dbReference>
<dbReference type="OMA" id="GDCQAMA"/>
<dbReference type="GO" id="GO:0046872">
    <property type="term" value="F:metal ion binding"/>
    <property type="evidence" value="ECO:0007669"/>
    <property type="project" value="UniProtKB-KW"/>
</dbReference>
<keyword evidence="4" id="KW-1003">Cell membrane</keyword>
<dbReference type="InterPro" id="IPR001952">
    <property type="entry name" value="Alkaline_phosphatase"/>
</dbReference>
<dbReference type="EC" id="3.1.3.1" evidence="3"/>
<evidence type="ECO:0000256" key="9">
    <source>
        <dbReference type="ARBA" id="ARBA00022842"/>
    </source>
</evidence>
<evidence type="ECO:0000256" key="6">
    <source>
        <dbReference type="ARBA" id="ARBA00022723"/>
    </source>
</evidence>
<keyword evidence="18" id="KW-1185">Reference proteome</keyword>
<dbReference type="STRING" id="7244.B4LBE5"/>
<keyword evidence="11" id="KW-0325">Glycoprotein</keyword>
<feature type="signal peptide" evidence="16">
    <location>
        <begin position="1"/>
        <end position="22"/>
    </location>
</feature>
<dbReference type="HOGENOM" id="CLU_008539_4_0_1"/>
<dbReference type="OrthoDB" id="5818554at2759"/>
<evidence type="ECO:0000256" key="11">
    <source>
        <dbReference type="ARBA" id="ARBA00023180"/>
    </source>
</evidence>
<comment type="subcellular location">
    <subcellularLocation>
        <location evidence="1">Cell membrane</location>
        <topology evidence="1">Lipid-anchor</topology>
        <topology evidence="1">GPI-anchor</topology>
    </subcellularLocation>
</comment>
<feature type="binding site" evidence="14">
    <location>
        <position position="92"/>
    </location>
    <ligand>
        <name>Mg(2+)</name>
        <dbReference type="ChEBI" id="CHEBI:18420"/>
    </ligand>
</feature>
<dbReference type="eggNOG" id="KOG4126">
    <property type="taxonomic scope" value="Eukaryota"/>
</dbReference>
<evidence type="ECO:0000256" key="14">
    <source>
        <dbReference type="PIRSR" id="PIRSR601952-2"/>
    </source>
</evidence>
<accession>B4LBE5</accession>
<evidence type="ECO:0000256" key="2">
    <source>
        <dbReference type="ARBA" id="ARBA00005984"/>
    </source>
</evidence>
<dbReference type="Proteomes" id="UP000008792">
    <property type="component" value="Unassembled WGS sequence"/>
</dbReference>
<feature type="binding site" evidence="14">
    <location>
        <position position="199"/>
    </location>
    <ligand>
        <name>Mg(2+)</name>
        <dbReference type="ChEBI" id="CHEBI:18420"/>
    </ligand>
</feature>
<evidence type="ECO:0000313" key="18">
    <source>
        <dbReference type="Proteomes" id="UP000008792"/>
    </source>
</evidence>
<organism evidence="17 18">
    <name type="scientific">Drosophila virilis</name>
    <name type="common">Fruit fly</name>
    <dbReference type="NCBI Taxonomy" id="7244"/>
    <lineage>
        <taxon>Eukaryota</taxon>
        <taxon>Metazoa</taxon>
        <taxon>Ecdysozoa</taxon>
        <taxon>Arthropoda</taxon>
        <taxon>Hexapoda</taxon>
        <taxon>Insecta</taxon>
        <taxon>Pterygota</taxon>
        <taxon>Neoptera</taxon>
        <taxon>Endopterygota</taxon>
        <taxon>Diptera</taxon>
        <taxon>Brachycera</taxon>
        <taxon>Muscomorpha</taxon>
        <taxon>Ephydroidea</taxon>
        <taxon>Drosophilidae</taxon>
        <taxon>Drosophila</taxon>
    </lineage>
</organism>
<proteinExistence type="inferred from homology"/>